<keyword evidence="1" id="KW-0460">Magnesium</keyword>
<keyword evidence="3" id="KW-1185">Reference proteome</keyword>
<dbReference type="InterPro" id="IPR000760">
    <property type="entry name" value="Inositol_monophosphatase-like"/>
</dbReference>
<feature type="binding site" evidence="1">
    <location>
        <position position="86"/>
    </location>
    <ligand>
        <name>Mg(2+)</name>
        <dbReference type="ChEBI" id="CHEBI:18420"/>
        <label>1</label>
        <note>catalytic</note>
    </ligand>
</feature>
<feature type="binding site" evidence="1">
    <location>
        <position position="88"/>
    </location>
    <ligand>
        <name>Mg(2+)</name>
        <dbReference type="ChEBI" id="CHEBI:18420"/>
        <label>1</label>
        <note>catalytic</note>
    </ligand>
</feature>
<dbReference type="GO" id="GO:0006020">
    <property type="term" value="P:inositol metabolic process"/>
    <property type="evidence" value="ECO:0007669"/>
    <property type="project" value="TreeGrafter"/>
</dbReference>
<dbReference type="GO" id="GO:0046872">
    <property type="term" value="F:metal ion binding"/>
    <property type="evidence" value="ECO:0007669"/>
    <property type="project" value="UniProtKB-KW"/>
</dbReference>
<feature type="binding site" evidence="1">
    <location>
        <position position="233"/>
    </location>
    <ligand>
        <name>Mg(2+)</name>
        <dbReference type="ChEBI" id="CHEBI:18420"/>
        <label>1</label>
        <note>catalytic</note>
    </ligand>
</feature>
<feature type="binding site" evidence="1">
    <location>
        <position position="67"/>
    </location>
    <ligand>
        <name>Mg(2+)</name>
        <dbReference type="ChEBI" id="CHEBI:18420"/>
        <label>1</label>
        <note>catalytic</note>
    </ligand>
</feature>
<proteinExistence type="predicted"/>
<protein>
    <submittedName>
        <fullName evidence="2">3'(2'),5'-bisphosphate nucleotidase CysQ</fullName>
    </submittedName>
</protein>
<dbReference type="Gene3D" id="3.30.540.10">
    <property type="entry name" value="Fructose-1,6-Bisphosphatase, subunit A, domain 1"/>
    <property type="match status" value="1"/>
</dbReference>
<evidence type="ECO:0000256" key="1">
    <source>
        <dbReference type="PIRSR" id="PIRSR600760-2"/>
    </source>
</evidence>
<evidence type="ECO:0000313" key="2">
    <source>
        <dbReference type="EMBL" id="MDG4945338.1"/>
    </source>
</evidence>
<dbReference type="GO" id="GO:0008934">
    <property type="term" value="F:inositol monophosphate 1-phosphatase activity"/>
    <property type="evidence" value="ECO:0007669"/>
    <property type="project" value="TreeGrafter"/>
</dbReference>
<dbReference type="PANTHER" id="PTHR20854">
    <property type="entry name" value="INOSITOL MONOPHOSPHATASE"/>
    <property type="match status" value="1"/>
</dbReference>
<accession>A0A9X4MV19</accession>
<feature type="binding site" evidence="1">
    <location>
        <position position="89"/>
    </location>
    <ligand>
        <name>Mg(2+)</name>
        <dbReference type="ChEBI" id="CHEBI:18420"/>
        <label>1</label>
        <note>catalytic</note>
    </ligand>
</feature>
<name>A0A9X4MV19_9FLAO</name>
<gene>
    <name evidence="2" type="ORF">NMK71_02840</name>
</gene>
<dbReference type="GO" id="GO:0007165">
    <property type="term" value="P:signal transduction"/>
    <property type="evidence" value="ECO:0007669"/>
    <property type="project" value="TreeGrafter"/>
</dbReference>
<dbReference type="AlphaFoldDB" id="A0A9X4MV19"/>
<dbReference type="RefSeq" id="WP_304419990.1">
    <property type="nucleotide sequence ID" value="NZ_JANCMU010000001.1"/>
</dbReference>
<sequence>MKHEFKQLLDIATKATFLAGKEIFRQYKSEYETEIKQDGSPVTSADLAANDILMKHLQPTKITVISEESGHYTHEFRQNNAYWCIDPIDGTHDFVDRTDEFCVSVGLVDENTSKLGVLYAPALDLFYFAAEGVGSFKFNSSFDDLEKNLESDDFLDYLISNSESLPNHPLQEKQMFMASRYHRHPKIEAHINKLKEKYPDLELVTMGSAIKLGLMAERKANEYLRFTRFNFWDVAGGHAICKYAGLKLLQPNTDLEINYEREDMRIEGYSMKW</sequence>
<dbReference type="PANTHER" id="PTHR20854:SF4">
    <property type="entry name" value="INOSITOL-1-MONOPHOSPHATASE-RELATED"/>
    <property type="match status" value="1"/>
</dbReference>
<dbReference type="Gene3D" id="3.40.190.80">
    <property type="match status" value="1"/>
</dbReference>
<organism evidence="2 3">
    <name type="scientific">Profundicola chukchiensis</name>
    <dbReference type="NCBI Taxonomy" id="2961959"/>
    <lineage>
        <taxon>Bacteria</taxon>
        <taxon>Pseudomonadati</taxon>
        <taxon>Bacteroidota</taxon>
        <taxon>Flavobacteriia</taxon>
        <taxon>Flavobacteriales</taxon>
        <taxon>Weeksellaceae</taxon>
        <taxon>Profundicola</taxon>
    </lineage>
</organism>
<reference evidence="2" key="1">
    <citation type="submission" date="2022-07" db="EMBL/GenBank/DDBJ databases">
        <title>Description and genome-wide analysis of Profundicola chukchiensis gen. nov., sp. nov., marine bacteria isolated from bottom sediments of the Chukchi Sea.</title>
        <authorList>
            <person name="Romanenko L."/>
            <person name="Otstavnykh N."/>
            <person name="Kurilenko V."/>
            <person name="Eremeev V."/>
            <person name="Velansky P."/>
            <person name="Mikhailov V."/>
            <person name="Isaeva M."/>
        </authorList>
    </citation>
    <scope>NUCLEOTIDE SEQUENCE</scope>
    <source>
        <strain evidence="2">KMM 9713</strain>
    </source>
</reference>
<dbReference type="Proteomes" id="UP001152599">
    <property type="component" value="Unassembled WGS sequence"/>
</dbReference>
<evidence type="ECO:0000313" key="3">
    <source>
        <dbReference type="Proteomes" id="UP001152599"/>
    </source>
</evidence>
<dbReference type="EMBL" id="JANCMU010000001">
    <property type="protein sequence ID" value="MDG4945338.1"/>
    <property type="molecule type" value="Genomic_DNA"/>
</dbReference>
<comment type="cofactor">
    <cofactor evidence="1">
        <name>Mg(2+)</name>
        <dbReference type="ChEBI" id="CHEBI:18420"/>
    </cofactor>
</comment>
<dbReference type="CDD" id="cd01638">
    <property type="entry name" value="CysQ"/>
    <property type="match status" value="1"/>
</dbReference>
<keyword evidence="1" id="KW-0479">Metal-binding</keyword>
<dbReference type="PRINTS" id="PR00377">
    <property type="entry name" value="IMPHPHTASES"/>
</dbReference>
<dbReference type="Pfam" id="PF00459">
    <property type="entry name" value="Inositol_P"/>
    <property type="match status" value="1"/>
</dbReference>
<dbReference type="SUPFAM" id="SSF56655">
    <property type="entry name" value="Carbohydrate phosphatase"/>
    <property type="match status" value="1"/>
</dbReference>
<comment type="caution">
    <text evidence="2">The sequence shown here is derived from an EMBL/GenBank/DDBJ whole genome shotgun (WGS) entry which is preliminary data.</text>
</comment>